<reference evidence="2" key="1">
    <citation type="journal article" date="2014" name="Int. J. Syst. Evol. Microbiol.">
        <title>Complete genome sequence of Corynebacterium casei LMG S-19264T (=DSM 44701T), isolated from a smear-ripened cheese.</title>
        <authorList>
            <consortium name="US DOE Joint Genome Institute (JGI-PGF)"/>
            <person name="Walter F."/>
            <person name="Albersmeier A."/>
            <person name="Kalinowski J."/>
            <person name="Ruckert C."/>
        </authorList>
    </citation>
    <scope>NUCLEOTIDE SEQUENCE</scope>
    <source>
        <strain evidence="2">JCM 4391</strain>
    </source>
</reference>
<evidence type="ECO:0000313" key="3">
    <source>
        <dbReference type="Proteomes" id="UP000636661"/>
    </source>
</evidence>
<comment type="caution">
    <text evidence="2">The sequence shown here is derived from an EMBL/GenBank/DDBJ whole genome shotgun (WGS) entry which is preliminary data.</text>
</comment>
<proteinExistence type="predicted"/>
<gene>
    <name evidence="2" type="ORF">GCM10010274_46140</name>
</gene>
<feature type="region of interest" description="Disordered" evidence="1">
    <location>
        <begin position="30"/>
        <end position="54"/>
    </location>
</feature>
<sequence>MDIKLARCFVAVDDHDRALAFNREVHGPEVRDDVGFEGTPRARSLPRAPSRTRP</sequence>
<feature type="compositionally biased region" description="Low complexity" evidence="1">
    <location>
        <begin position="39"/>
        <end position="54"/>
    </location>
</feature>
<name>A0A918M5K4_9ACTN</name>
<organism evidence="2 3">
    <name type="scientific">Streptomyces lavendofoliae</name>
    <dbReference type="NCBI Taxonomy" id="67314"/>
    <lineage>
        <taxon>Bacteria</taxon>
        <taxon>Bacillati</taxon>
        <taxon>Actinomycetota</taxon>
        <taxon>Actinomycetes</taxon>
        <taxon>Kitasatosporales</taxon>
        <taxon>Streptomycetaceae</taxon>
        <taxon>Streptomyces</taxon>
    </lineage>
</organism>
<accession>A0A918M5K4</accession>
<reference evidence="2" key="2">
    <citation type="submission" date="2020-09" db="EMBL/GenBank/DDBJ databases">
        <authorList>
            <person name="Sun Q."/>
            <person name="Ohkuma M."/>
        </authorList>
    </citation>
    <scope>NUCLEOTIDE SEQUENCE</scope>
    <source>
        <strain evidence="2">JCM 4391</strain>
    </source>
</reference>
<protein>
    <submittedName>
        <fullName evidence="2">Uncharacterized protein</fullName>
    </submittedName>
</protein>
<keyword evidence="3" id="KW-1185">Reference proteome</keyword>
<evidence type="ECO:0000256" key="1">
    <source>
        <dbReference type="SAM" id="MobiDB-lite"/>
    </source>
</evidence>
<evidence type="ECO:0000313" key="2">
    <source>
        <dbReference type="EMBL" id="GGU52009.1"/>
    </source>
</evidence>
<dbReference type="EMBL" id="BMTP01000012">
    <property type="protein sequence ID" value="GGU52009.1"/>
    <property type="molecule type" value="Genomic_DNA"/>
</dbReference>
<dbReference type="Proteomes" id="UP000636661">
    <property type="component" value="Unassembled WGS sequence"/>
</dbReference>
<dbReference type="AlphaFoldDB" id="A0A918M5K4"/>